<sequence length="198" mass="19961">MAPLPSSTISRHAPSWLLATLGPLVALAAVLLVPVIADASCASSGGSEQEAIRSAPTVFVGTVTELSNGDRVATVRVDDVWRGSAIPWSVEVVGTPDLNAAATSVDRTYAAGAQYLFVPDGGGPAHFTDNSCTATQPYSANLSGLRPADAPGTPAHPTGAPTQTGSTFPLVLVVAGVVVVLVMTVAAVAVGLRVKPSH</sequence>
<evidence type="ECO:0000313" key="3">
    <source>
        <dbReference type="Proteomes" id="UP000606991"/>
    </source>
</evidence>
<protein>
    <submittedName>
        <fullName evidence="2">Uncharacterized protein</fullName>
    </submittedName>
</protein>
<evidence type="ECO:0000313" key="2">
    <source>
        <dbReference type="EMBL" id="MBJ7593732.1"/>
    </source>
</evidence>
<dbReference type="Proteomes" id="UP000606991">
    <property type="component" value="Unassembled WGS sequence"/>
</dbReference>
<dbReference type="EMBL" id="JAEKNS010000037">
    <property type="protein sequence ID" value="MBJ7593732.1"/>
    <property type="molecule type" value="Genomic_DNA"/>
</dbReference>
<evidence type="ECO:0000256" key="1">
    <source>
        <dbReference type="SAM" id="Phobius"/>
    </source>
</evidence>
<feature type="transmembrane region" description="Helical" evidence="1">
    <location>
        <begin position="170"/>
        <end position="192"/>
    </location>
</feature>
<keyword evidence="1" id="KW-1133">Transmembrane helix</keyword>
<accession>A0A934JY82</accession>
<keyword evidence="1" id="KW-0812">Transmembrane</keyword>
<organism evidence="2 3">
    <name type="scientific">Candidatus Aeolococcus gillhamiae</name>
    <dbReference type="NCBI Taxonomy" id="3127015"/>
    <lineage>
        <taxon>Bacteria</taxon>
        <taxon>Bacillati</taxon>
        <taxon>Candidatus Dormiibacterota</taxon>
        <taxon>Candidatus Dormibacteria</taxon>
        <taxon>Candidatus Aeolococcales</taxon>
        <taxon>Candidatus Aeolococcaceae</taxon>
        <taxon>Candidatus Aeolococcus</taxon>
    </lineage>
</organism>
<gene>
    <name evidence="2" type="ORF">JF886_02535</name>
</gene>
<keyword evidence="1" id="KW-0472">Membrane</keyword>
<proteinExistence type="predicted"/>
<reference evidence="2 3" key="1">
    <citation type="submission" date="2020-10" db="EMBL/GenBank/DDBJ databases">
        <title>Ca. Dormibacterota MAGs.</title>
        <authorList>
            <person name="Montgomery K."/>
        </authorList>
    </citation>
    <scope>NUCLEOTIDE SEQUENCE [LARGE SCALE GENOMIC DNA]</scope>
    <source>
        <strain evidence="2">SC8812_S17_18</strain>
    </source>
</reference>
<comment type="caution">
    <text evidence="2">The sequence shown here is derived from an EMBL/GenBank/DDBJ whole genome shotgun (WGS) entry which is preliminary data.</text>
</comment>
<name>A0A934JY82_9BACT</name>
<dbReference type="AlphaFoldDB" id="A0A934JY82"/>